<protein>
    <submittedName>
        <fullName evidence="1">Uncharacterized protein</fullName>
    </submittedName>
</protein>
<reference evidence="1" key="1">
    <citation type="submission" date="2022-06" db="EMBL/GenBank/DDBJ databases">
        <title>The First Complete Genome of the Simian Malaria Parasite Plasmodium brasilianum.</title>
        <authorList>
            <person name="Bajic M."/>
            <person name="Ravishankar S."/>
        </authorList>
    </citation>
    <scope>NUCLEOTIDE SEQUENCE</scope>
    <source>
        <strain evidence="1">Bolivian I</strain>
    </source>
</reference>
<comment type="caution">
    <text evidence="1">The sequence shown here is derived from an EMBL/GenBank/DDBJ whole genome shotgun (WGS) entry which is preliminary data.</text>
</comment>
<proteinExistence type="predicted"/>
<dbReference type="Proteomes" id="UP001056978">
    <property type="component" value="Chromosome 8"/>
</dbReference>
<dbReference type="EMBL" id="CM043776">
    <property type="protein sequence ID" value="KAI4839091.1"/>
    <property type="molecule type" value="Genomic_DNA"/>
</dbReference>
<name>A0ACB9YAK6_PLABR</name>
<organism evidence="1 2">
    <name type="scientific">Plasmodium brasilianum</name>
    <dbReference type="NCBI Taxonomy" id="5824"/>
    <lineage>
        <taxon>Eukaryota</taxon>
        <taxon>Sar</taxon>
        <taxon>Alveolata</taxon>
        <taxon>Apicomplexa</taxon>
        <taxon>Aconoidasida</taxon>
        <taxon>Haemosporida</taxon>
        <taxon>Plasmodiidae</taxon>
        <taxon>Plasmodium</taxon>
        <taxon>Plasmodium (Plasmodium)</taxon>
    </lineage>
</organism>
<accession>A0ACB9YAK6</accession>
<evidence type="ECO:0000313" key="2">
    <source>
        <dbReference type="Proteomes" id="UP001056978"/>
    </source>
</evidence>
<gene>
    <name evidence="1" type="ORF">MKS88_002607</name>
</gene>
<keyword evidence="2" id="KW-1185">Reference proteome</keyword>
<sequence>MKIIIFFKFSIFMFVTWMYYFNKDKITFDNSSNNNCIFDRELNTRAHRLLGKCRQPKNLSALELKANKENIGMPKKGDISNDEKGTTTKITELNGSLLRNTEGYKQANKNKSCIFETNKYSRFESKIFKELDYLDFLKNNRTISDKTYTRVIRKKYGLRFALPILLILFFIAVLMIDLTMGLISPNTGGLWYHIGLWDHIKSLSSIAKTLKDYLPSWLTKCASWYSNHHGNGGGSGSCNEFCTLNNLFGIVVYFLPFIILGITLILKVVYYHKKVKKYEKIKFRKR</sequence>
<evidence type="ECO:0000313" key="1">
    <source>
        <dbReference type="EMBL" id="KAI4839091.1"/>
    </source>
</evidence>